<dbReference type="InterPro" id="IPR006091">
    <property type="entry name" value="Acyl-CoA_Oxase/DH_mid-dom"/>
</dbReference>
<dbReference type="PROSITE" id="PS00073">
    <property type="entry name" value="ACYL_COA_DH_2"/>
    <property type="match status" value="1"/>
</dbReference>
<feature type="domain" description="Acyl-CoA dehydrogenase/oxidase N-terminal" evidence="8">
    <location>
        <begin position="8"/>
        <end position="119"/>
    </location>
</feature>
<dbReference type="Proteomes" id="UP001165524">
    <property type="component" value="Unassembled WGS sequence"/>
</dbReference>
<evidence type="ECO:0000256" key="4">
    <source>
        <dbReference type="ARBA" id="ARBA00022827"/>
    </source>
</evidence>
<dbReference type="InterPro" id="IPR006089">
    <property type="entry name" value="Acyl-CoA_DH_CS"/>
</dbReference>
<dbReference type="Pfam" id="PF02770">
    <property type="entry name" value="Acyl-CoA_dh_M"/>
    <property type="match status" value="1"/>
</dbReference>
<protein>
    <submittedName>
        <fullName evidence="9">Acyl-CoA dehydrogenase family protein</fullName>
    </submittedName>
</protein>
<comment type="caution">
    <text evidence="9">The sequence shown here is derived from an EMBL/GenBank/DDBJ whole genome shotgun (WGS) entry which is preliminary data.</text>
</comment>
<feature type="domain" description="Acyl-CoA dehydrogenase/oxidase C-terminal" evidence="6">
    <location>
        <begin position="225"/>
        <end position="373"/>
    </location>
</feature>
<dbReference type="Gene3D" id="1.10.540.10">
    <property type="entry name" value="Acyl-CoA dehydrogenase/oxidase, N-terminal domain"/>
    <property type="match status" value="1"/>
</dbReference>
<evidence type="ECO:0000259" key="7">
    <source>
        <dbReference type="Pfam" id="PF02770"/>
    </source>
</evidence>
<evidence type="ECO:0000259" key="8">
    <source>
        <dbReference type="Pfam" id="PF02771"/>
    </source>
</evidence>
<dbReference type="InterPro" id="IPR036250">
    <property type="entry name" value="AcylCo_DH-like_C"/>
</dbReference>
<accession>A0ABT0EA97</accession>
<comment type="similarity">
    <text evidence="2 5">Belongs to the acyl-CoA dehydrogenase family.</text>
</comment>
<dbReference type="SUPFAM" id="SSF56645">
    <property type="entry name" value="Acyl-CoA dehydrogenase NM domain-like"/>
    <property type="match status" value="1"/>
</dbReference>
<sequence>MKRALFEQDHDIFRDSFRKFCQEEVLPHQERWIEQGIVDREVWEKAGEHGFLVPFVEEEFGGLGLDDFRYAQVMIEELARIGESGFALSLHNDVIAPYLHTYGTAEQKARYLPGVASGKTILAIAMTEPGTGSDLQAMKTSLEDQGDHYILNGQKTFISNGILADLVIVAAKSKEGVTLVLVERGMEGFERGRNLKKMGMKAQDTAELFFENVRVPKENVLGQPGMGFMYLMQKLAQERLVCAVGAIAGAWFAFDETLKYVKERTAFGKPIGKFQNTRFKMAEMKTEITIGQHFVDNLVQQHLRGEVTPEEACMAKYWTTDLVNKVVDEGVQLHGGYGYMDEYPICRAYTDARITRIFAGTNEIMKEVIGRGMGL</sequence>
<organism evidence="9 10">
    <name type="scientific">Alcanivorax quisquiliarum</name>
    <dbReference type="NCBI Taxonomy" id="2933565"/>
    <lineage>
        <taxon>Bacteria</taxon>
        <taxon>Pseudomonadati</taxon>
        <taxon>Pseudomonadota</taxon>
        <taxon>Gammaproteobacteria</taxon>
        <taxon>Oceanospirillales</taxon>
        <taxon>Alcanivoracaceae</taxon>
        <taxon>Alcanivorax</taxon>
    </lineage>
</organism>
<evidence type="ECO:0000259" key="6">
    <source>
        <dbReference type="Pfam" id="PF00441"/>
    </source>
</evidence>
<evidence type="ECO:0000256" key="1">
    <source>
        <dbReference type="ARBA" id="ARBA00001974"/>
    </source>
</evidence>
<feature type="domain" description="Acyl-CoA oxidase/dehydrogenase middle" evidence="7">
    <location>
        <begin position="123"/>
        <end position="213"/>
    </location>
</feature>
<dbReference type="EMBL" id="JALKII010000014">
    <property type="protein sequence ID" value="MCK0538778.1"/>
    <property type="molecule type" value="Genomic_DNA"/>
</dbReference>
<gene>
    <name evidence="9" type="ORF">MU846_13770</name>
</gene>
<dbReference type="PANTHER" id="PTHR43884">
    <property type="entry name" value="ACYL-COA DEHYDROGENASE"/>
    <property type="match status" value="1"/>
</dbReference>
<comment type="cofactor">
    <cofactor evidence="1 5">
        <name>FAD</name>
        <dbReference type="ChEBI" id="CHEBI:57692"/>
    </cofactor>
</comment>
<keyword evidence="5" id="KW-0560">Oxidoreductase</keyword>
<dbReference type="RefSeq" id="WP_246953725.1">
    <property type="nucleotide sequence ID" value="NZ_JALKII010000014.1"/>
</dbReference>
<evidence type="ECO:0000313" key="10">
    <source>
        <dbReference type="Proteomes" id="UP001165524"/>
    </source>
</evidence>
<proteinExistence type="inferred from homology"/>
<dbReference type="InterPro" id="IPR013786">
    <property type="entry name" value="AcylCoA_DH/ox_N"/>
</dbReference>
<reference evidence="9" key="1">
    <citation type="submission" date="2022-04" db="EMBL/GenBank/DDBJ databases">
        <title>Alcanivorax sp. CY1518 draft genome sequence.</title>
        <authorList>
            <person name="Zhao G."/>
            <person name="An M."/>
        </authorList>
    </citation>
    <scope>NUCLEOTIDE SEQUENCE</scope>
    <source>
        <strain evidence="9">CY1518</strain>
    </source>
</reference>
<dbReference type="Pfam" id="PF02771">
    <property type="entry name" value="Acyl-CoA_dh_N"/>
    <property type="match status" value="1"/>
</dbReference>
<name>A0ABT0EA97_9GAMM</name>
<dbReference type="Gene3D" id="2.40.110.10">
    <property type="entry name" value="Butyryl-CoA Dehydrogenase, subunit A, domain 2"/>
    <property type="match status" value="1"/>
</dbReference>
<dbReference type="Pfam" id="PF00441">
    <property type="entry name" value="Acyl-CoA_dh_1"/>
    <property type="match status" value="1"/>
</dbReference>
<evidence type="ECO:0000256" key="3">
    <source>
        <dbReference type="ARBA" id="ARBA00022630"/>
    </source>
</evidence>
<evidence type="ECO:0000256" key="5">
    <source>
        <dbReference type="RuleBase" id="RU362125"/>
    </source>
</evidence>
<dbReference type="InterPro" id="IPR009075">
    <property type="entry name" value="AcylCo_DH/oxidase_C"/>
</dbReference>
<dbReference type="InterPro" id="IPR046373">
    <property type="entry name" value="Acyl-CoA_Oxase/DH_mid-dom_sf"/>
</dbReference>
<dbReference type="InterPro" id="IPR009100">
    <property type="entry name" value="AcylCoA_DH/oxidase_NM_dom_sf"/>
</dbReference>
<keyword evidence="10" id="KW-1185">Reference proteome</keyword>
<keyword evidence="3 5" id="KW-0285">Flavoprotein</keyword>
<evidence type="ECO:0000256" key="2">
    <source>
        <dbReference type="ARBA" id="ARBA00009347"/>
    </source>
</evidence>
<dbReference type="Gene3D" id="1.20.140.10">
    <property type="entry name" value="Butyryl-CoA Dehydrogenase, subunit A, domain 3"/>
    <property type="match status" value="1"/>
</dbReference>
<evidence type="ECO:0000313" key="9">
    <source>
        <dbReference type="EMBL" id="MCK0538778.1"/>
    </source>
</evidence>
<dbReference type="InterPro" id="IPR037069">
    <property type="entry name" value="AcylCoA_DH/ox_N_sf"/>
</dbReference>
<dbReference type="PANTHER" id="PTHR43884:SF12">
    <property type="entry name" value="ISOVALERYL-COA DEHYDROGENASE, MITOCHONDRIAL-RELATED"/>
    <property type="match status" value="1"/>
</dbReference>
<keyword evidence="4 5" id="KW-0274">FAD</keyword>
<dbReference type="SUPFAM" id="SSF47203">
    <property type="entry name" value="Acyl-CoA dehydrogenase C-terminal domain-like"/>
    <property type="match status" value="1"/>
</dbReference>